<keyword evidence="2" id="KW-1185">Reference proteome</keyword>
<name>A0ABD2NNB9_9CUCU</name>
<evidence type="ECO:0000313" key="1">
    <source>
        <dbReference type="EMBL" id="KAL3280251.1"/>
    </source>
</evidence>
<dbReference type="AlphaFoldDB" id="A0ABD2NNB9"/>
<proteinExistence type="predicted"/>
<reference evidence="1 2" key="1">
    <citation type="journal article" date="2021" name="BMC Biol.">
        <title>Horizontally acquired antibacterial genes associated with adaptive radiation of ladybird beetles.</title>
        <authorList>
            <person name="Li H.S."/>
            <person name="Tang X.F."/>
            <person name="Huang Y.H."/>
            <person name="Xu Z.Y."/>
            <person name="Chen M.L."/>
            <person name="Du X.Y."/>
            <person name="Qiu B.Y."/>
            <person name="Chen P.T."/>
            <person name="Zhang W."/>
            <person name="Slipinski A."/>
            <person name="Escalona H.E."/>
            <person name="Waterhouse R.M."/>
            <person name="Zwick A."/>
            <person name="Pang H."/>
        </authorList>
    </citation>
    <scope>NUCLEOTIDE SEQUENCE [LARGE SCALE GENOMIC DNA]</scope>
    <source>
        <strain evidence="1">SYSU2018</strain>
    </source>
</reference>
<gene>
    <name evidence="1" type="ORF">HHI36_017746</name>
</gene>
<sequence length="97" mass="11805">MEQQLKKRIRKDLRQFNTKMIQTKPKEEKLSADTKKVISDKQKLERDTEEFKNMERQLKKTIRKDLRQYNTKMIQNKPKEEKLIADTKKVISDKLKL</sequence>
<organism evidence="1 2">
    <name type="scientific">Cryptolaemus montrouzieri</name>
    <dbReference type="NCBI Taxonomy" id="559131"/>
    <lineage>
        <taxon>Eukaryota</taxon>
        <taxon>Metazoa</taxon>
        <taxon>Ecdysozoa</taxon>
        <taxon>Arthropoda</taxon>
        <taxon>Hexapoda</taxon>
        <taxon>Insecta</taxon>
        <taxon>Pterygota</taxon>
        <taxon>Neoptera</taxon>
        <taxon>Endopterygota</taxon>
        <taxon>Coleoptera</taxon>
        <taxon>Polyphaga</taxon>
        <taxon>Cucujiformia</taxon>
        <taxon>Coccinelloidea</taxon>
        <taxon>Coccinellidae</taxon>
        <taxon>Scymninae</taxon>
        <taxon>Scymnini</taxon>
        <taxon>Cryptolaemus</taxon>
    </lineage>
</organism>
<comment type="caution">
    <text evidence="1">The sequence shown here is derived from an EMBL/GenBank/DDBJ whole genome shotgun (WGS) entry which is preliminary data.</text>
</comment>
<protein>
    <submittedName>
        <fullName evidence="1">Uncharacterized protein</fullName>
    </submittedName>
</protein>
<evidence type="ECO:0000313" key="2">
    <source>
        <dbReference type="Proteomes" id="UP001516400"/>
    </source>
</evidence>
<dbReference type="Proteomes" id="UP001516400">
    <property type="component" value="Unassembled WGS sequence"/>
</dbReference>
<dbReference type="EMBL" id="JABFTP020000124">
    <property type="protein sequence ID" value="KAL3280251.1"/>
    <property type="molecule type" value="Genomic_DNA"/>
</dbReference>
<accession>A0ABD2NNB9</accession>